<feature type="chain" id="PRO_5024292371" evidence="4">
    <location>
        <begin position="23"/>
        <end position="247"/>
    </location>
</feature>
<dbReference type="PANTHER" id="PTHR11461">
    <property type="entry name" value="SERINE PROTEASE INHIBITOR, SERPIN"/>
    <property type="match status" value="1"/>
</dbReference>
<evidence type="ECO:0000259" key="5">
    <source>
        <dbReference type="SMART" id="SM00093"/>
    </source>
</evidence>
<dbReference type="OrthoDB" id="9518664at2759"/>
<gene>
    <name evidence="6" type="primary">SERPINA3-4</name>
    <name evidence="6" type="ORF">Anas_11938</name>
</gene>
<evidence type="ECO:0000256" key="1">
    <source>
        <dbReference type="ARBA" id="ARBA00022690"/>
    </source>
</evidence>
<dbReference type="SUPFAM" id="SSF56574">
    <property type="entry name" value="Serpins"/>
    <property type="match status" value="1"/>
</dbReference>
<evidence type="ECO:0000313" key="6">
    <source>
        <dbReference type="EMBL" id="KAB7504632.1"/>
    </source>
</evidence>
<evidence type="ECO:0000256" key="3">
    <source>
        <dbReference type="RuleBase" id="RU000411"/>
    </source>
</evidence>
<dbReference type="Proteomes" id="UP000326759">
    <property type="component" value="Unassembled WGS sequence"/>
</dbReference>
<reference evidence="6 7" key="1">
    <citation type="journal article" date="2019" name="PLoS Biol.">
        <title>Sex chromosomes control vertical transmission of feminizing Wolbachia symbionts in an isopod.</title>
        <authorList>
            <person name="Becking T."/>
            <person name="Chebbi M.A."/>
            <person name="Giraud I."/>
            <person name="Moumen B."/>
            <person name="Laverre T."/>
            <person name="Caubet Y."/>
            <person name="Peccoud J."/>
            <person name="Gilbert C."/>
            <person name="Cordaux R."/>
        </authorList>
    </citation>
    <scope>NUCLEOTIDE SEQUENCE [LARGE SCALE GENOMIC DNA]</scope>
    <source>
        <strain evidence="6">ANa2</strain>
        <tissue evidence="6">Whole body excluding digestive tract and cuticle</tissue>
    </source>
</reference>
<evidence type="ECO:0000256" key="2">
    <source>
        <dbReference type="ARBA" id="ARBA00022900"/>
    </source>
</evidence>
<evidence type="ECO:0000313" key="7">
    <source>
        <dbReference type="Proteomes" id="UP000326759"/>
    </source>
</evidence>
<feature type="domain" description="Serpin" evidence="5">
    <location>
        <begin position="49"/>
        <end position="247"/>
    </location>
</feature>
<dbReference type="SMART" id="SM00093">
    <property type="entry name" value="SERPIN"/>
    <property type="match status" value="1"/>
</dbReference>
<dbReference type="InterPro" id="IPR042178">
    <property type="entry name" value="Serpin_sf_1"/>
</dbReference>
<comment type="similarity">
    <text evidence="3">Belongs to the serpin family.</text>
</comment>
<organism evidence="6 7">
    <name type="scientific">Armadillidium nasatum</name>
    <dbReference type="NCBI Taxonomy" id="96803"/>
    <lineage>
        <taxon>Eukaryota</taxon>
        <taxon>Metazoa</taxon>
        <taxon>Ecdysozoa</taxon>
        <taxon>Arthropoda</taxon>
        <taxon>Crustacea</taxon>
        <taxon>Multicrustacea</taxon>
        <taxon>Malacostraca</taxon>
        <taxon>Eumalacostraca</taxon>
        <taxon>Peracarida</taxon>
        <taxon>Isopoda</taxon>
        <taxon>Oniscidea</taxon>
        <taxon>Crinocheta</taxon>
        <taxon>Armadillidiidae</taxon>
        <taxon>Armadillidium</taxon>
    </lineage>
</organism>
<dbReference type="EMBL" id="SEYY01002714">
    <property type="protein sequence ID" value="KAB7504632.1"/>
    <property type="molecule type" value="Genomic_DNA"/>
</dbReference>
<dbReference type="GO" id="GO:0004867">
    <property type="term" value="F:serine-type endopeptidase inhibitor activity"/>
    <property type="evidence" value="ECO:0007669"/>
    <property type="project" value="UniProtKB-KW"/>
</dbReference>
<comment type="caution">
    <text evidence="6">The sequence shown here is derived from an EMBL/GenBank/DDBJ whole genome shotgun (WGS) entry which is preliminary data.</text>
</comment>
<sequence>MFFLNRTAFAVLFILLLKNAFSNVLNNGEKECPVIKAMHEISEKISSAQMKISPNENVVLSPLSIGTFLNLFYLGTTGDTKTEIKKAFVYPEEVEEHKIHDKYKRVINSLENDLKDVKINFNTRLFLQKEVPILDSFKNISETFYNTEIEKVDYEHFPNAAKFRINSWVSETTEGKIDEIIPEVLKPDTKLLAVNTLFFNASWKYPFYHDHTSPGIFSTGKDNITIPMMEGSCDGLIILMIQNWNLK</sequence>
<dbReference type="InterPro" id="IPR000215">
    <property type="entry name" value="Serpin_fam"/>
</dbReference>
<keyword evidence="4" id="KW-0732">Signal</keyword>
<feature type="signal peptide" evidence="4">
    <location>
        <begin position="1"/>
        <end position="22"/>
    </location>
</feature>
<keyword evidence="2" id="KW-0722">Serine protease inhibitor</keyword>
<proteinExistence type="inferred from homology"/>
<accession>A0A5N5TDL7</accession>
<dbReference type="Pfam" id="PF00079">
    <property type="entry name" value="Serpin"/>
    <property type="match status" value="1"/>
</dbReference>
<evidence type="ECO:0000256" key="4">
    <source>
        <dbReference type="SAM" id="SignalP"/>
    </source>
</evidence>
<name>A0A5N5TDL7_9CRUS</name>
<dbReference type="PANTHER" id="PTHR11461:SF342">
    <property type="entry name" value="SERINE PROTEASE INHIBITOR 28DC"/>
    <property type="match status" value="1"/>
</dbReference>
<protein>
    <submittedName>
        <fullName evidence="6">Serpin A3-4</fullName>
    </submittedName>
</protein>
<dbReference type="Gene3D" id="3.30.497.10">
    <property type="entry name" value="Antithrombin, subunit I, domain 2"/>
    <property type="match status" value="1"/>
</dbReference>
<dbReference type="InterPro" id="IPR036186">
    <property type="entry name" value="Serpin_sf"/>
</dbReference>
<dbReference type="InterPro" id="IPR023796">
    <property type="entry name" value="Serpin_dom"/>
</dbReference>
<dbReference type="AlphaFoldDB" id="A0A5N5TDL7"/>
<keyword evidence="1" id="KW-0646">Protease inhibitor</keyword>
<dbReference type="GO" id="GO:0005615">
    <property type="term" value="C:extracellular space"/>
    <property type="evidence" value="ECO:0007669"/>
    <property type="project" value="InterPro"/>
</dbReference>
<keyword evidence="7" id="KW-1185">Reference proteome</keyword>
<dbReference type="CDD" id="cd00172">
    <property type="entry name" value="serpin"/>
    <property type="match status" value="1"/>
</dbReference>